<evidence type="ECO:0000256" key="3">
    <source>
        <dbReference type="SAM" id="MobiDB-lite"/>
    </source>
</evidence>
<dbReference type="PANTHER" id="PTHR37813:SF1">
    <property type="entry name" value="FELS-2 PROPHAGE PROTEIN"/>
    <property type="match status" value="1"/>
</dbReference>
<feature type="transmembrane region" description="Helical" evidence="4">
    <location>
        <begin position="533"/>
        <end position="558"/>
    </location>
</feature>
<organism evidence="6 7">
    <name type="scientific">Dickeya lacustris</name>
    <dbReference type="NCBI Taxonomy" id="2259638"/>
    <lineage>
        <taxon>Bacteria</taxon>
        <taxon>Pseudomonadati</taxon>
        <taxon>Pseudomonadota</taxon>
        <taxon>Gammaproteobacteria</taxon>
        <taxon>Enterobacterales</taxon>
        <taxon>Pectobacteriaceae</taxon>
        <taxon>Dickeya</taxon>
    </lineage>
</organism>
<evidence type="ECO:0000256" key="4">
    <source>
        <dbReference type="SAM" id="Phobius"/>
    </source>
</evidence>
<feature type="transmembrane region" description="Helical" evidence="4">
    <location>
        <begin position="671"/>
        <end position="694"/>
    </location>
</feature>
<protein>
    <submittedName>
        <fullName evidence="6">Phage tail tape measure protein</fullName>
    </submittedName>
</protein>
<keyword evidence="2" id="KW-0175">Coiled coil</keyword>
<dbReference type="InterPro" id="IPR010090">
    <property type="entry name" value="Phage_tape_meas"/>
</dbReference>
<dbReference type="PANTHER" id="PTHR37813">
    <property type="entry name" value="FELS-2 PROPHAGE PROTEIN"/>
    <property type="match status" value="1"/>
</dbReference>
<gene>
    <name evidence="6" type="ORF">O1Q98_18280</name>
</gene>
<evidence type="ECO:0000256" key="1">
    <source>
        <dbReference type="ARBA" id="ARBA00022612"/>
    </source>
</evidence>
<name>A0ABY8G6H2_9GAMM</name>
<keyword evidence="7" id="KW-1185">Reference proteome</keyword>
<keyword evidence="1" id="KW-1188">Viral release from host cell</keyword>
<dbReference type="EMBL" id="CP114280">
    <property type="protein sequence ID" value="WFN55509.1"/>
    <property type="molecule type" value="Genomic_DNA"/>
</dbReference>
<feature type="region of interest" description="Disordered" evidence="3">
    <location>
        <begin position="911"/>
        <end position="962"/>
    </location>
</feature>
<evidence type="ECO:0000259" key="5">
    <source>
        <dbReference type="Pfam" id="PF10145"/>
    </source>
</evidence>
<sequence>MRSLDIRVAFSAIDRLTRPVNAARQSAGGLSESLKRTQAAIKDLDNQSRTFNRLRDSVQKTSRTIDETSRSLNALKQAQQSGTVLTDRQREHMAALAAKLERLNITRDQEMVKLRAVSQALRGHGVSLVGGNATIQSAIRRTEQYNQTLERERQQLAAVTRAHVRYERLTDAAGKSRAAGTVAVGATIAGAYLGARTMAPGVEADNNGARVAAQNGESASRGQQYSGIIQKIGSSGVIADLNQIAEALGAVRSTLGALGNVGDAELTRITRKALDMQTALGTDTAESIQMAAIMMKNGLAKNSDDAFDLMVAGMQRVSTEMRGELPEILHEYSTHFRNLGFSGSEAMSLLVDMAKQGKFALDKTGDAIKEFSIRGSDMSKKSMEAYKKIGLDAEKMSSAIASGGQQAREAMQKTARGLLSIQKPAERANAAIALFGTPIEDLSIDQIPQFLAALAGVSNQLGDINGSADRMGATLRDNLSGDIAQLGGALNGLRFGVIDGLSVRLRGLTQDATALVNRARNWVQENPKLTQTIVLVTVSALALTGAIGTAALTLGLLMVPLAKIQLGFSLLLGVRGVGGAASMFAGLSSLLGGPMARMGGWLQLFSGSAGRLTMILAPLRAMLLAVFTSPLSALGSLAKGIGGLLLRMTGLPALWGLITGAVSVLGGVLSFLLSPIGLIGAAFVAAGLLIWRFWEPIKAFFTGMFAGIMQALTPLRSAFSGLTPIFDLIWRGIEQVWDWFKKLLSPIETSKDSLEKCASAGETFGKVLGIVLQGLMLPLTGLMKGIGWILEKLGLIPAGLDAASAKAESLKKDPVMWEWDPQQKKMVQKGWNWSPKTDGNKNENTKPNTKPQTTAPTQPLTGDSGTQRRLQKIADNTGGVLEETKKRIGPGDIVFKNLPKALAVRGEWQESRLAGTPPTPSQSAQTMQALSDRPAVVAATQPVKQADASPVSRPAARTPAAGGFNGEIHIHLHGVERQDARELGRIVADAVSAELARRDRLQRGSFRDRE</sequence>
<feature type="coiled-coil region" evidence="2">
    <location>
        <begin position="135"/>
        <end position="169"/>
    </location>
</feature>
<keyword evidence="4" id="KW-1133">Transmembrane helix</keyword>
<accession>A0ABY8G6H2</accession>
<evidence type="ECO:0000313" key="7">
    <source>
        <dbReference type="Proteomes" id="UP001219630"/>
    </source>
</evidence>
<dbReference type="Pfam" id="PF10145">
    <property type="entry name" value="PhageMin_Tail"/>
    <property type="match status" value="1"/>
</dbReference>
<feature type="region of interest" description="Disordered" evidence="3">
    <location>
        <begin position="825"/>
        <end position="868"/>
    </location>
</feature>
<feature type="compositionally biased region" description="Low complexity" evidence="3">
    <location>
        <begin position="845"/>
        <end position="861"/>
    </location>
</feature>
<feature type="domain" description="Phage tail tape measure protein" evidence="5">
    <location>
        <begin position="242"/>
        <end position="436"/>
    </location>
</feature>
<dbReference type="NCBIfam" id="TIGR01760">
    <property type="entry name" value="tape_meas_TP901"/>
    <property type="match status" value="1"/>
</dbReference>
<dbReference type="RefSeq" id="WP_125258878.1">
    <property type="nucleotide sequence ID" value="NZ_CP114280.1"/>
</dbReference>
<feature type="transmembrane region" description="Helical" evidence="4">
    <location>
        <begin position="644"/>
        <end position="665"/>
    </location>
</feature>
<evidence type="ECO:0000256" key="2">
    <source>
        <dbReference type="SAM" id="Coils"/>
    </source>
</evidence>
<feature type="transmembrane region" description="Helical" evidence="4">
    <location>
        <begin position="570"/>
        <end position="592"/>
    </location>
</feature>
<reference evidence="6 7" key="1">
    <citation type="submission" date="2022-12" db="EMBL/GenBank/DDBJ databases">
        <title>Complete genome sequencing of Dickeya lacustris type strain LMG30899.</title>
        <authorList>
            <person name="Dobhal S."/>
            <person name="Arizala D."/>
            <person name="Arif M."/>
        </authorList>
    </citation>
    <scope>NUCLEOTIDE SEQUENCE [LARGE SCALE GENOMIC DNA]</scope>
    <source>
        <strain evidence="6 7">LMG30899</strain>
    </source>
</reference>
<dbReference type="Proteomes" id="UP001219630">
    <property type="component" value="Chromosome"/>
</dbReference>
<keyword evidence="4" id="KW-0472">Membrane</keyword>
<keyword evidence="4" id="KW-0812">Transmembrane</keyword>
<evidence type="ECO:0000313" key="6">
    <source>
        <dbReference type="EMBL" id="WFN55509.1"/>
    </source>
</evidence>
<feature type="transmembrane region" description="Helical" evidence="4">
    <location>
        <begin position="612"/>
        <end position="632"/>
    </location>
</feature>
<proteinExistence type="predicted"/>